<evidence type="ECO:0000313" key="3">
    <source>
        <dbReference type="Proteomes" id="UP001201812"/>
    </source>
</evidence>
<keyword evidence="3" id="KW-1185">Reference proteome</keyword>
<dbReference type="InterPro" id="IPR011051">
    <property type="entry name" value="RmlC_Cupin_sf"/>
</dbReference>
<comment type="caution">
    <text evidence="2">The sequence shown here is derived from an EMBL/GenBank/DDBJ whole genome shotgun (WGS) entry which is preliminary data.</text>
</comment>
<dbReference type="Proteomes" id="UP001201812">
    <property type="component" value="Unassembled WGS sequence"/>
</dbReference>
<dbReference type="CDD" id="cd02234">
    <property type="entry name" value="cupin_BLR7677-like"/>
    <property type="match status" value="1"/>
</dbReference>
<protein>
    <submittedName>
        <fullName evidence="2">Cupin domain-containing protein</fullName>
    </submittedName>
</protein>
<sequence>MSGPDIKKLFAVPLSNAPGKTVTTFLLDYAPGEKSPPHRHGTAIVVAYVLSGKLRSQVEGEPVQIYKAGEHLFEPLGAHHFVCENASKDQNLKLLCTLIHDSSDQNIVDYD</sequence>
<dbReference type="InterPro" id="IPR014710">
    <property type="entry name" value="RmlC-like_jellyroll"/>
</dbReference>
<dbReference type="PANTHER" id="PTHR38599:SF1">
    <property type="entry name" value="CUPIN DOMAIN PROTEIN (AFU_ORTHOLOGUE AFUA_3G13620)"/>
    <property type="match status" value="1"/>
</dbReference>
<dbReference type="EMBL" id="JAKKPZ010000200">
    <property type="protein sequence ID" value="KAI1698883.1"/>
    <property type="molecule type" value="Genomic_DNA"/>
</dbReference>
<dbReference type="PANTHER" id="PTHR38599">
    <property type="entry name" value="CUPIN DOMAIN PROTEIN (AFU_ORTHOLOGUE AFUA_3G13620)"/>
    <property type="match status" value="1"/>
</dbReference>
<dbReference type="Pfam" id="PF07883">
    <property type="entry name" value="Cupin_2"/>
    <property type="match status" value="1"/>
</dbReference>
<proteinExistence type="predicted"/>
<dbReference type="SUPFAM" id="SSF51182">
    <property type="entry name" value="RmlC-like cupins"/>
    <property type="match status" value="1"/>
</dbReference>
<dbReference type="AlphaFoldDB" id="A0AAD4MM23"/>
<name>A0AAD4MM23_9BILA</name>
<reference evidence="2" key="1">
    <citation type="submission" date="2022-01" db="EMBL/GenBank/DDBJ databases">
        <title>Genome Sequence Resource for Two Populations of Ditylenchus destructor, the Migratory Endoparasitic Phytonematode.</title>
        <authorList>
            <person name="Zhang H."/>
            <person name="Lin R."/>
            <person name="Xie B."/>
        </authorList>
    </citation>
    <scope>NUCLEOTIDE SEQUENCE</scope>
    <source>
        <strain evidence="2">BazhouSP</strain>
    </source>
</reference>
<accession>A0AAD4MM23</accession>
<dbReference type="Gene3D" id="2.60.120.10">
    <property type="entry name" value="Jelly Rolls"/>
    <property type="match status" value="1"/>
</dbReference>
<evidence type="ECO:0000259" key="1">
    <source>
        <dbReference type="Pfam" id="PF07883"/>
    </source>
</evidence>
<gene>
    <name evidence="2" type="ORF">DdX_17641</name>
</gene>
<dbReference type="InterPro" id="IPR013096">
    <property type="entry name" value="Cupin_2"/>
</dbReference>
<evidence type="ECO:0000313" key="2">
    <source>
        <dbReference type="EMBL" id="KAI1698883.1"/>
    </source>
</evidence>
<feature type="domain" description="Cupin type-2" evidence="1">
    <location>
        <begin position="26"/>
        <end position="96"/>
    </location>
</feature>
<organism evidence="2 3">
    <name type="scientific">Ditylenchus destructor</name>
    <dbReference type="NCBI Taxonomy" id="166010"/>
    <lineage>
        <taxon>Eukaryota</taxon>
        <taxon>Metazoa</taxon>
        <taxon>Ecdysozoa</taxon>
        <taxon>Nematoda</taxon>
        <taxon>Chromadorea</taxon>
        <taxon>Rhabditida</taxon>
        <taxon>Tylenchina</taxon>
        <taxon>Tylenchomorpha</taxon>
        <taxon>Sphaerularioidea</taxon>
        <taxon>Anguinidae</taxon>
        <taxon>Anguininae</taxon>
        <taxon>Ditylenchus</taxon>
    </lineage>
</organism>